<evidence type="ECO:0000313" key="12">
    <source>
        <dbReference type="EMBL" id="SNT32887.1"/>
    </source>
</evidence>
<organism evidence="12 13">
    <name type="scientific">Granulicella rosea</name>
    <dbReference type="NCBI Taxonomy" id="474952"/>
    <lineage>
        <taxon>Bacteria</taxon>
        <taxon>Pseudomonadati</taxon>
        <taxon>Acidobacteriota</taxon>
        <taxon>Terriglobia</taxon>
        <taxon>Terriglobales</taxon>
        <taxon>Acidobacteriaceae</taxon>
        <taxon>Granulicella</taxon>
    </lineage>
</organism>
<feature type="signal peptide" evidence="10">
    <location>
        <begin position="1"/>
        <end position="21"/>
    </location>
</feature>
<feature type="chain" id="PRO_5012647424" evidence="10">
    <location>
        <begin position="22"/>
        <end position="157"/>
    </location>
</feature>
<protein>
    <submittedName>
        <fullName evidence="12">Protein TonB</fullName>
    </submittedName>
</protein>
<evidence type="ECO:0000256" key="3">
    <source>
        <dbReference type="ARBA" id="ARBA00022448"/>
    </source>
</evidence>
<evidence type="ECO:0000256" key="1">
    <source>
        <dbReference type="ARBA" id="ARBA00004383"/>
    </source>
</evidence>
<evidence type="ECO:0000256" key="4">
    <source>
        <dbReference type="ARBA" id="ARBA00022475"/>
    </source>
</evidence>
<accession>A0A239LQC0</accession>
<proteinExistence type="inferred from homology"/>
<reference evidence="12 13" key="1">
    <citation type="submission" date="2017-06" db="EMBL/GenBank/DDBJ databases">
        <authorList>
            <person name="Kim H.J."/>
            <person name="Triplett B.A."/>
        </authorList>
    </citation>
    <scope>NUCLEOTIDE SEQUENCE [LARGE SCALE GENOMIC DNA]</scope>
    <source>
        <strain evidence="12 13">DSM 18704</strain>
    </source>
</reference>
<keyword evidence="3" id="KW-0813">Transport</keyword>
<keyword evidence="7" id="KW-0653">Protein transport</keyword>
<evidence type="ECO:0000256" key="7">
    <source>
        <dbReference type="ARBA" id="ARBA00022927"/>
    </source>
</evidence>
<evidence type="ECO:0000313" key="13">
    <source>
        <dbReference type="Proteomes" id="UP000198356"/>
    </source>
</evidence>
<keyword evidence="4" id="KW-1003">Cell membrane</keyword>
<evidence type="ECO:0000256" key="2">
    <source>
        <dbReference type="ARBA" id="ARBA00006555"/>
    </source>
</evidence>
<dbReference type="GO" id="GO:0015031">
    <property type="term" value="P:protein transport"/>
    <property type="evidence" value="ECO:0007669"/>
    <property type="project" value="UniProtKB-KW"/>
</dbReference>
<keyword evidence="13" id="KW-1185">Reference proteome</keyword>
<dbReference type="PANTHER" id="PTHR33446:SF2">
    <property type="entry name" value="PROTEIN TONB"/>
    <property type="match status" value="1"/>
</dbReference>
<dbReference type="NCBIfam" id="TIGR01352">
    <property type="entry name" value="tonB_Cterm"/>
    <property type="match status" value="1"/>
</dbReference>
<dbReference type="GO" id="GO:0031992">
    <property type="term" value="F:energy transducer activity"/>
    <property type="evidence" value="ECO:0007669"/>
    <property type="project" value="TreeGrafter"/>
</dbReference>
<dbReference type="Proteomes" id="UP000198356">
    <property type="component" value="Unassembled WGS sequence"/>
</dbReference>
<dbReference type="InterPro" id="IPR037682">
    <property type="entry name" value="TonB_C"/>
</dbReference>
<keyword evidence="10" id="KW-0732">Signal</keyword>
<dbReference type="SUPFAM" id="SSF74653">
    <property type="entry name" value="TolA/TonB C-terminal domain"/>
    <property type="match status" value="1"/>
</dbReference>
<evidence type="ECO:0000256" key="5">
    <source>
        <dbReference type="ARBA" id="ARBA00022519"/>
    </source>
</evidence>
<dbReference type="InterPro" id="IPR006260">
    <property type="entry name" value="TonB/TolA_C"/>
</dbReference>
<keyword evidence="9" id="KW-0472">Membrane</keyword>
<feature type="domain" description="TonB C-terminal" evidence="11">
    <location>
        <begin position="64"/>
        <end position="151"/>
    </location>
</feature>
<dbReference type="GO" id="GO:0098797">
    <property type="term" value="C:plasma membrane protein complex"/>
    <property type="evidence" value="ECO:0007669"/>
    <property type="project" value="TreeGrafter"/>
</dbReference>
<comment type="subcellular location">
    <subcellularLocation>
        <location evidence="1">Cell inner membrane</location>
        <topology evidence="1">Single-pass membrane protein</topology>
        <orientation evidence="1">Periplasmic side</orientation>
    </subcellularLocation>
</comment>
<gene>
    <name evidence="12" type="ORF">SAMN05421770_107220</name>
</gene>
<keyword evidence="5" id="KW-0997">Cell inner membrane</keyword>
<dbReference type="AlphaFoldDB" id="A0A239LQC0"/>
<keyword evidence="6" id="KW-0812">Transmembrane</keyword>
<keyword evidence="8" id="KW-1133">Transmembrane helix</keyword>
<evidence type="ECO:0000256" key="8">
    <source>
        <dbReference type="ARBA" id="ARBA00022989"/>
    </source>
</evidence>
<dbReference type="OrthoDB" id="123451at2"/>
<dbReference type="InterPro" id="IPR051045">
    <property type="entry name" value="TonB-dependent_transducer"/>
</dbReference>
<evidence type="ECO:0000256" key="9">
    <source>
        <dbReference type="ARBA" id="ARBA00023136"/>
    </source>
</evidence>
<evidence type="ECO:0000256" key="6">
    <source>
        <dbReference type="ARBA" id="ARBA00022692"/>
    </source>
</evidence>
<sequence length="157" mass="17054">MALRAASAFCVLFLLPGLVSAQTSAPPALFGPPVAVPSREIGPNGEVIFKIGKETTPPEVITKPEPIFPEEARHAKVSGITTLMIIVDAQGVPQDVHVVHSLAEMVKPKKQDAARALDTAALEAVKQYRFKPAMRDGKPVAVKMYVEVDFQIRRKLF</sequence>
<name>A0A239LQC0_9BACT</name>
<dbReference type="GO" id="GO:0055085">
    <property type="term" value="P:transmembrane transport"/>
    <property type="evidence" value="ECO:0007669"/>
    <property type="project" value="InterPro"/>
</dbReference>
<dbReference type="Gene3D" id="3.30.1150.10">
    <property type="match status" value="1"/>
</dbReference>
<evidence type="ECO:0000259" key="11">
    <source>
        <dbReference type="Pfam" id="PF03544"/>
    </source>
</evidence>
<dbReference type="EMBL" id="FZOU01000007">
    <property type="protein sequence ID" value="SNT32887.1"/>
    <property type="molecule type" value="Genomic_DNA"/>
</dbReference>
<comment type="similarity">
    <text evidence="2">Belongs to the TonB family.</text>
</comment>
<dbReference type="Pfam" id="PF03544">
    <property type="entry name" value="TonB_C"/>
    <property type="match status" value="1"/>
</dbReference>
<evidence type="ECO:0000256" key="10">
    <source>
        <dbReference type="SAM" id="SignalP"/>
    </source>
</evidence>
<dbReference type="PANTHER" id="PTHR33446">
    <property type="entry name" value="PROTEIN TONB-RELATED"/>
    <property type="match status" value="1"/>
</dbReference>